<dbReference type="GO" id="GO:0000025">
    <property type="term" value="P:maltose catabolic process"/>
    <property type="evidence" value="ECO:0007669"/>
    <property type="project" value="TreeGrafter"/>
</dbReference>
<keyword evidence="3" id="KW-0326">Glycosidase</keyword>
<dbReference type="InterPro" id="IPR013780">
    <property type="entry name" value="Glyco_hydro_b"/>
</dbReference>
<dbReference type="EMBL" id="KV417291">
    <property type="protein sequence ID" value="KZO94962.1"/>
    <property type="molecule type" value="Genomic_DNA"/>
</dbReference>
<dbReference type="PANTHER" id="PTHR10357:SF179">
    <property type="entry name" value="NEUTRAL AND BASIC AMINO ACID TRANSPORT PROTEIN RBAT"/>
    <property type="match status" value="1"/>
</dbReference>
<protein>
    <submittedName>
        <fullName evidence="6">Glycoside hydrolase family 13 protein</fullName>
    </submittedName>
</protein>
<gene>
    <name evidence="6" type="ORF">CALVIDRAFT_565082</name>
</gene>
<evidence type="ECO:0000313" key="7">
    <source>
        <dbReference type="Proteomes" id="UP000076738"/>
    </source>
</evidence>
<dbReference type="GO" id="GO:0004574">
    <property type="term" value="F:oligo-1,6-glucosidase activity"/>
    <property type="evidence" value="ECO:0007669"/>
    <property type="project" value="TreeGrafter"/>
</dbReference>
<dbReference type="PANTHER" id="PTHR10357">
    <property type="entry name" value="ALPHA-AMYLASE FAMILY MEMBER"/>
    <property type="match status" value="1"/>
</dbReference>
<dbReference type="InterPro" id="IPR045857">
    <property type="entry name" value="O16G_dom_2"/>
</dbReference>
<reference evidence="6 7" key="1">
    <citation type="journal article" date="2016" name="Mol. Biol. Evol.">
        <title>Comparative Genomics of Early-Diverging Mushroom-Forming Fungi Provides Insights into the Origins of Lignocellulose Decay Capabilities.</title>
        <authorList>
            <person name="Nagy L.G."/>
            <person name="Riley R."/>
            <person name="Tritt A."/>
            <person name="Adam C."/>
            <person name="Daum C."/>
            <person name="Floudas D."/>
            <person name="Sun H."/>
            <person name="Yadav J.S."/>
            <person name="Pangilinan J."/>
            <person name="Larsson K.H."/>
            <person name="Matsuura K."/>
            <person name="Barry K."/>
            <person name="Labutti K."/>
            <person name="Kuo R."/>
            <person name="Ohm R.A."/>
            <person name="Bhattacharya S.S."/>
            <person name="Shirouzu T."/>
            <person name="Yoshinaga Y."/>
            <person name="Martin F.M."/>
            <person name="Grigoriev I.V."/>
            <person name="Hibbett D.S."/>
        </authorList>
    </citation>
    <scope>NUCLEOTIDE SEQUENCE [LARGE SCALE GENOMIC DNA]</scope>
    <source>
        <strain evidence="6 7">TUFC12733</strain>
    </source>
</reference>
<keyword evidence="2 6" id="KW-0378">Hydrolase</keyword>
<evidence type="ECO:0000256" key="3">
    <source>
        <dbReference type="ARBA" id="ARBA00023295"/>
    </source>
</evidence>
<comment type="similarity">
    <text evidence="1">Belongs to the glycosyl hydrolase 13 family.</text>
</comment>
<feature type="domain" description="Glycosyl hydrolase family 13 catalytic" evidence="5">
    <location>
        <begin position="17"/>
        <end position="411"/>
    </location>
</feature>
<keyword evidence="7" id="KW-1185">Reference proteome</keyword>
<dbReference type="SMART" id="SM00642">
    <property type="entry name" value="Aamy"/>
    <property type="match status" value="1"/>
</dbReference>
<accession>A0A167KSR1</accession>
<dbReference type="InterPro" id="IPR006047">
    <property type="entry name" value="GH13_cat_dom"/>
</dbReference>
<dbReference type="Gene3D" id="3.90.400.10">
    <property type="entry name" value="Oligo-1,6-glucosidase, Domain 2"/>
    <property type="match status" value="1"/>
</dbReference>
<evidence type="ECO:0000256" key="4">
    <source>
        <dbReference type="ARBA" id="ARBA00026248"/>
    </source>
</evidence>
<dbReference type="SUPFAM" id="SSF51445">
    <property type="entry name" value="(Trans)glycosidases"/>
    <property type="match status" value="1"/>
</dbReference>
<dbReference type="FunFam" id="2.60.40.1180:FF:000007">
    <property type="entry name" value="Sucrose isomerase"/>
    <property type="match status" value="1"/>
</dbReference>
<dbReference type="FunFam" id="3.20.20.80:FF:000087">
    <property type="entry name" value="Oligo-1,6-glucosidase IMA1"/>
    <property type="match status" value="1"/>
</dbReference>
<dbReference type="Gene3D" id="2.60.40.1180">
    <property type="entry name" value="Golgi alpha-mannosidase II"/>
    <property type="match status" value="1"/>
</dbReference>
<evidence type="ECO:0000313" key="6">
    <source>
        <dbReference type="EMBL" id="KZO94962.1"/>
    </source>
</evidence>
<name>A0A167KSR1_CALVF</name>
<dbReference type="FunFam" id="3.90.400.10:FF:000004">
    <property type="entry name" value="Oligo-1,6-glucosidase"/>
    <property type="match status" value="1"/>
</dbReference>
<dbReference type="InterPro" id="IPR017853">
    <property type="entry name" value="GH"/>
</dbReference>
<dbReference type="STRING" id="1330018.A0A167KSR1"/>
<dbReference type="GO" id="GO:0005987">
    <property type="term" value="P:sucrose catabolic process"/>
    <property type="evidence" value="ECO:0007669"/>
    <property type="project" value="TreeGrafter"/>
</dbReference>
<proteinExistence type="inferred from homology"/>
<dbReference type="GO" id="GO:0004575">
    <property type="term" value="F:sucrose alpha-glucosidase activity"/>
    <property type="evidence" value="ECO:0007669"/>
    <property type="project" value="TreeGrafter"/>
</dbReference>
<dbReference type="GO" id="GO:0033934">
    <property type="term" value="F:glucan 1,4-alpha-maltotriohydrolase activity"/>
    <property type="evidence" value="ECO:0007669"/>
    <property type="project" value="TreeGrafter"/>
</dbReference>
<evidence type="ECO:0000259" key="5">
    <source>
        <dbReference type="SMART" id="SM00642"/>
    </source>
</evidence>
<dbReference type="FunFam" id="3.20.20.80:FF:000064">
    <property type="entry name" value="Oligo-1,6-glucosidase"/>
    <property type="match status" value="1"/>
</dbReference>
<dbReference type="SUPFAM" id="SSF51011">
    <property type="entry name" value="Glycosyl hydrolase domain"/>
    <property type="match status" value="1"/>
</dbReference>
<organism evidence="6 7">
    <name type="scientific">Calocera viscosa (strain TUFC12733)</name>
    <dbReference type="NCBI Taxonomy" id="1330018"/>
    <lineage>
        <taxon>Eukaryota</taxon>
        <taxon>Fungi</taxon>
        <taxon>Dikarya</taxon>
        <taxon>Basidiomycota</taxon>
        <taxon>Agaricomycotina</taxon>
        <taxon>Dacrymycetes</taxon>
        <taxon>Dacrymycetales</taxon>
        <taxon>Dacrymycetaceae</taxon>
        <taxon>Calocera</taxon>
    </lineage>
</organism>
<dbReference type="AlphaFoldDB" id="A0A167KSR1"/>
<keyword evidence="4" id="KW-0462">Maltose metabolism</keyword>
<dbReference type="OrthoDB" id="1740265at2759"/>
<dbReference type="CDD" id="cd11333">
    <property type="entry name" value="AmyAc_SI_OligoGlu_DGase"/>
    <property type="match status" value="1"/>
</dbReference>
<evidence type="ECO:0000256" key="1">
    <source>
        <dbReference type="ARBA" id="ARBA00008061"/>
    </source>
</evidence>
<evidence type="ECO:0000256" key="2">
    <source>
        <dbReference type="ARBA" id="ARBA00022801"/>
    </source>
</evidence>
<sequence length="585" mass="67706">MANETLPKWWKEATVYQIYPASFKDSNGDGLGDIPGISSKLDYIRDLGVNVIWICPFYKSPQYDMGYDIADYQDVHAPYGSKADVDALIAGTHARGMKIIFDLVVNHTSHEHAWFQESRRSRDSPKRDWYMWRPAKVVDGKRVPPNNWRSNFGGSVWEWDEPTQEYYLHYFAVQQPDLNWENPVVRKAVYATAVNYWLDKGVDGFRIDTVNMYSKFLDFPDAAVVDPSTPWQPADKYYSNGPRLHEFLKEMHRECFSKYDVVSIGECPNTPNFKDVLPFVSTQEKELDMVIQFDLASLDHGGGELRLWRRDWKLHLFKAITEDAQILAIPEHDAWCTTYLENHDQARSVSRFGSDAPQFRVQSAKMLATYLLTLSGTPIVYQGEELGMVNMPRSWDVEKEYKDLNTVDYMRELRRIAGDDKDMLEKGIYSAQMTARDHSRTPMQWDSSPNAGFTTAKQTWMRVNDSFTEINAAAQEQDGSSVLAFYRTLLKLRHTYKQLFIYGSFELSEPDNEDTMTFIKRHEEDNALVLLNFTKDDQPFVVPSRFKGRPELLISNLPTAQKHVLRPYEARIYINHDAKTMTNGV</sequence>
<dbReference type="Pfam" id="PF00128">
    <property type="entry name" value="Alpha-amylase"/>
    <property type="match status" value="1"/>
</dbReference>
<dbReference type="Proteomes" id="UP000076738">
    <property type="component" value="Unassembled WGS sequence"/>
</dbReference>
<dbReference type="Gene3D" id="3.20.20.80">
    <property type="entry name" value="Glycosidases"/>
    <property type="match status" value="1"/>
</dbReference>
<dbReference type="GO" id="GO:0004556">
    <property type="term" value="F:alpha-amylase activity"/>
    <property type="evidence" value="ECO:0007669"/>
    <property type="project" value="TreeGrafter"/>
</dbReference>